<evidence type="ECO:0000256" key="5">
    <source>
        <dbReference type="ARBA" id="ARBA00022777"/>
    </source>
</evidence>
<dbReference type="PANTHER" id="PTHR43071">
    <property type="entry name" value="2-AMINO-4-HYDROXY-6-HYDROXYMETHYLDIHYDROPTERIDINE PYROPHOSPHOKINASE"/>
    <property type="match status" value="1"/>
</dbReference>
<dbReference type="UniPathway" id="UPA00077">
    <property type="reaction ID" value="UER00155"/>
</dbReference>
<feature type="domain" description="7,8-dihydro-6-hydroxymethylpterin-pyrophosphokinase" evidence="8">
    <location>
        <begin position="5"/>
        <end position="133"/>
    </location>
</feature>
<protein>
    <recommendedName>
        <fullName evidence="2">2-amino-4-hydroxy-6-hydroxymethyldihydropteridine diphosphokinase</fullName>
        <ecNumber evidence="2">2.7.6.3</ecNumber>
    </recommendedName>
</protein>
<dbReference type="NCBIfam" id="TIGR01498">
    <property type="entry name" value="folK"/>
    <property type="match status" value="1"/>
</dbReference>
<name>A0A1F7RQE7_9BACT</name>
<proteinExistence type="predicted"/>
<dbReference type="InterPro" id="IPR000550">
    <property type="entry name" value="Hppk"/>
</dbReference>
<gene>
    <name evidence="9" type="ORF">A2W05_10870</name>
</gene>
<dbReference type="GO" id="GO:0003848">
    <property type="term" value="F:2-amino-4-hydroxy-6-hydroxymethyldihydropteridine diphosphokinase activity"/>
    <property type="evidence" value="ECO:0007669"/>
    <property type="project" value="UniProtKB-EC"/>
</dbReference>
<dbReference type="GO" id="GO:0046656">
    <property type="term" value="P:folic acid biosynthetic process"/>
    <property type="evidence" value="ECO:0007669"/>
    <property type="project" value="UniProtKB-KW"/>
</dbReference>
<evidence type="ECO:0000313" key="10">
    <source>
        <dbReference type="Proteomes" id="UP000178797"/>
    </source>
</evidence>
<evidence type="ECO:0000256" key="2">
    <source>
        <dbReference type="ARBA" id="ARBA00013253"/>
    </source>
</evidence>
<dbReference type="InterPro" id="IPR035907">
    <property type="entry name" value="Hppk_sf"/>
</dbReference>
<keyword evidence="7" id="KW-0289">Folate biosynthesis</keyword>
<organism evidence="9 10">
    <name type="scientific">Candidatus Schekmanbacteria bacterium RBG_16_38_10</name>
    <dbReference type="NCBI Taxonomy" id="1817879"/>
    <lineage>
        <taxon>Bacteria</taxon>
        <taxon>Candidatus Schekmaniibacteriota</taxon>
    </lineage>
</organism>
<keyword evidence="3" id="KW-0808">Transferase</keyword>
<evidence type="ECO:0000259" key="8">
    <source>
        <dbReference type="Pfam" id="PF01288"/>
    </source>
</evidence>
<keyword evidence="4" id="KW-0547">Nucleotide-binding</keyword>
<evidence type="ECO:0000256" key="3">
    <source>
        <dbReference type="ARBA" id="ARBA00022679"/>
    </source>
</evidence>
<dbReference type="Proteomes" id="UP000178797">
    <property type="component" value="Unassembled WGS sequence"/>
</dbReference>
<dbReference type="GO" id="GO:0046654">
    <property type="term" value="P:tetrahydrofolate biosynthetic process"/>
    <property type="evidence" value="ECO:0007669"/>
    <property type="project" value="UniProtKB-UniPathway"/>
</dbReference>
<accession>A0A1F7RQE7</accession>
<evidence type="ECO:0000256" key="6">
    <source>
        <dbReference type="ARBA" id="ARBA00022840"/>
    </source>
</evidence>
<reference evidence="9 10" key="1">
    <citation type="journal article" date="2016" name="Nat. Commun.">
        <title>Thousands of microbial genomes shed light on interconnected biogeochemical processes in an aquifer system.</title>
        <authorList>
            <person name="Anantharaman K."/>
            <person name="Brown C.T."/>
            <person name="Hug L.A."/>
            <person name="Sharon I."/>
            <person name="Castelle C.J."/>
            <person name="Probst A.J."/>
            <person name="Thomas B.C."/>
            <person name="Singh A."/>
            <person name="Wilkins M.J."/>
            <person name="Karaoz U."/>
            <person name="Brodie E.L."/>
            <person name="Williams K.H."/>
            <person name="Hubbard S.S."/>
            <person name="Banfield J.F."/>
        </authorList>
    </citation>
    <scope>NUCLEOTIDE SEQUENCE [LARGE SCALE GENOMIC DNA]</scope>
</reference>
<dbReference type="Pfam" id="PF01288">
    <property type="entry name" value="HPPK"/>
    <property type="match status" value="1"/>
</dbReference>
<evidence type="ECO:0000256" key="7">
    <source>
        <dbReference type="ARBA" id="ARBA00022909"/>
    </source>
</evidence>
<comment type="pathway">
    <text evidence="1">Cofactor biosynthesis; tetrahydrofolate biosynthesis; 2-amino-4-hydroxy-6-hydroxymethyl-7,8-dihydropteridine diphosphate from 7,8-dihydroneopterin triphosphate: step 4/4.</text>
</comment>
<keyword evidence="6" id="KW-0067">ATP-binding</keyword>
<comment type="caution">
    <text evidence="9">The sequence shown here is derived from an EMBL/GenBank/DDBJ whole genome shotgun (WGS) entry which is preliminary data.</text>
</comment>
<dbReference type="GO" id="GO:0005524">
    <property type="term" value="F:ATP binding"/>
    <property type="evidence" value="ECO:0007669"/>
    <property type="project" value="UniProtKB-KW"/>
</dbReference>
<evidence type="ECO:0000256" key="1">
    <source>
        <dbReference type="ARBA" id="ARBA00005051"/>
    </source>
</evidence>
<dbReference type="SUPFAM" id="SSF55083">
    <property type="entry name" value="6-hydroxymethyl-7,8-dihydropterin pyrophosphokinase, HPPK"/>
    <property type="match status" value="1"/>
</dbReference>
<dbReference type="CDD" id="cd00483">
    <property type="entry name" value="HPPK"/>
    <property type="match status" value="1"/>
</dbReference>
<evidence type="ECO:0000256" key="4">
    <source>
        <dbReference type="ARBA" id="ARBA00022741"/>
    </source>
</evidence>
<dbReference type="AlphaFoldDB" id="A0A1F7RQE7"/>
<dbReference type="GO" id="GO:0016301">
    <property type="term" value="F:kinase activity"/>
    <property type="evidence" value="ECO:0007669"/>
    <property type="project" value="UniProtKB-KW"/>
</dbReference>
<dbReference type="PANTHER" id="PTHR43071:SF1">
    <property type="entry name" value="2-AMINO-4-HYDROXY-6-HYDROXYMETHYLDIHYDROPTERIDINE PYROPHOSPHOKINASE"/>
    <property type="match status" value="1"/>
</dbReference>
<evidence type="ECO:0000313" key="9">
    <source>
        <dbReference type="EMBL" id="OGL43560.1"/>
    </source>
</evidence>
<sequence>MKKSYISIGSNLGDRTYFINTAINYLTASKNITILRQSSIYETEPEGKIDQPKFLNCIVELETKYTSIELLHKLQEIENKLGRVRAERWGPRTLDMDILFYGNEIVDCEKLTIPHPLIAERRFVLEPLSELIPDFEHPISHKKISELKNYLMVEQL</sequence>
<dbReference type="Gene3D" id="3.30.70.560">
    <property type="entry name" value="7,8-Dihydro-6-hydroxymethylpterin-pyrophosphokinase HPPK"/>
    <property type="match status" value="1"/>
</dbReference>
<dbReference type="EMBL" id="MGDE01000220">
    <property type="protein sequence ID" value="OGL43560.1"/>
    <property type="molecule type" value="Genomic_DNA"/>
</dbReference>
<dbReference type="EC" id="2.7.6.3" evidence="2"/>
<keyword evidence="5 9" id="KW-0418">Kinase</keyword>